<dbReference type="Proteomes" id="UP000242855">
    <property type="component" value="Chromosome"/>
</dbReference>
<organism evidence="2 3">
    <name type="scientific">Capnocytophaga cynodegmi</name>
    <dbReference type="NCBI Taxonomy" id="28189"/>
    <lineage>
        <taxon>Bacteria</taxon>
        <taxon>Pseudomonadati</taxon>
        <taxon>Bacteroidota</taxon>
        <taxon>Flavobacteriia</taxon>
        <taxon>Flavobacteriales</taxon>
        <taxon>Flavobacteriaceae</taxon>
        <taxon>Capnocytophaga</taxon>
    </lineage>
</organism>
<accession>A0A250E757</accession>
<dbReference type="AlphaFoldDB" id="A0A250E757"/>
<dbReference type="InterPro" id="IPR011659">
    <property type="entry name" value="WD40"/>
</dbReference>
<dbReference type="SUPFAM" id="SSF82171">
    <property type="entry name" value="DPP6 N-terminal domain-like"/>
    <property type="match status" value="1"/>
</dbReference>
<feature type="chain" id="PRO_5012354626" description="WD40-like protein" evidence="1">
    <location>
        <begin position="21"/>
        <end position="346"/>
    </location>
</feature>
<dbReference type="KEGG" id="ccyn:CGC48_09165"/>
<evidence type="ECO:0000313" key="3">
    <source>
        <dbReference type="Proteomes" id="UP000242855"/>
    </source>
</evidence>
<feature type="signal peptide" evidence="1">
    <location>
        <begin position="1"/>
        <end position="20"/>
    </location>
</feature>
<proteinExistence type="predicted"/>
<name>A0A250E757_9FLAO</name>
<evidence type="ECO:0008006" key="4">
    <source>
        <dbReference type="Google" id="ProtNLM"/>
    </source>
</evidence>
<reference evidence="2 3" key="1">
    <citation type="journal article" date="2017" name="Genome Announc.">
        <title>Twelve Complete Reference Genomes of Clinical Isolates in the Capnocytophaga Genus.</title>
        <authorList>
            <person name="Villarma A."/>
            <person name="Gulvik C.A."/>
            <person name="Rowe L.A."/>
            <person name="Sheth M."/>
            <person name="Juieng P."/>
            <person name="Nicholson A.C."/>
            <person name="Loparev V.N."/>
            <person name="McQuiston J.R."/>
        </authorList>
    </citation>
    <scope>NUCLEOTIDE SEQUENCE [LARGE SCALE GENOMIC DNA]</scope>
    <source>
        <strain evidence="2 3">G7591</strain>
    </source>
</reference>
<dbReference type="Gene3D" id="2.120.10.30">
    <property type="entry name" value="TolB, C-terminal domain"/>
    <property type="match status" value="1"/>
</dbReference>
<sequence>MKKMMLLFRIMLLAFLSSCSKEGESSAGAHNLSGNLFIRFTDEVSVYNLTDNKYTEKVAKVSSTQVLQTYDVSWDTSKVLFTLDVQGFNHKRIVYRSISDSVTHQEVRTDGKNIHDFEYEWGDVITLDAFISPNEKYIALQGQGYSDMPTIIIDAHKDNEVGRCNPSNTKYYDWGKPVWTLDNTLYVQVGNSVYKMSPADGYKTYQKVCSADGGGSYRVNPQGTKFVYCKDKHLWLCDIDGSNRQQITTSTTYDWASWDGEGFPTFSPDGKFIAFTSRGSRGMAWSDHDYPDGSWVGAVGGKFGYISVIPANGKLYNLDDKNSGAISLTRSGNRGIPCDGHLVWRK</sequence>
<dbReference type="InterPro" id="IPR011042">
    <property type="entry name" value="6-blade_b-propeller_TolB-like"/>
</dbReference>
<protein>
    <recommendedName>
        <fullName evidence="4">WD40-like protein</fullName>
    </recommendedName>
</protein>
<keyword evidence="1" id="KW-0732">Signal</keyword>
<dbReference type="EMBL" id="CP022378">
    <property type="protein sequence ID" value="ATA68780.1"/>
    <property type="molecule type" value="Genomic_DNA"/>
</dbReference>
<evidence type="ECO:0000313" key="2">
    <source>
        <dbReference type="EMBL" id="ATA68780.1"/>
    </source>
</evidence>
<gene>
    <name evidence="2" type="ORF">CGC48_09165</name>
</gene>
<dbReference type="Pfam" id="PF07676">
    <property type="entry name" value="PD40"/>
    <property type="match status" value="1"/>
</dbReference>
<evidence type="ECO:0000256" key="1">
    <source>
        <dbReference type="SAM" id="SignalP"/>
    </source>
</evidence>